<gene>
    <name evidence="6" type="ORF">BST96_10510</name>
</gene>
<dbReference type="KEGG" id="osg:BST96_10510"/>
<dbReference type="AlphaFoldDB" id="A0A1X9NDN3"/>
<dbReference type="SUPFAM" id="SSF53448">
    <property type="entry name" value="Nucleotide-diphospho-sugar transferases"/>
    <property type="match status" value="1"/>
</dbReference>
<keyword evidence="4" id="KW-0472">Membrane</keyword>
<dbReference type="EMBL" id="CP019343">
    <property type="protein sequence ID" value="ARN74512.1"/>
    <property type="molecule type" value="Genomic_DNA"/>
</dbReference>
<dbReference type="GO" id="GO:0016757">
    <property type="term" value="F:glycosyltransferase activity"/>
    <property type="evidence" value="ECO:0007669"/>
    <property type="project" value="UniProtKB-KW"/>
</dbReference>
<evidence type="ECO:0000256" key="4">
    <source>
        <dbReference type="SAM" id="Phobius"/>
    </source>
</evidence>
<sequence length="381" mass="42942">MELMFWWSIIILLYIYIGYPLLLLVLPAKKTASDSGDDPASFPEVTIIIPAFNEEDVIAETIKNKLDLDYPQDKLSIIVVSDESMDNTDTIVNDIAATDDRVKLIRQVPREGKTAGLNLAMKQCSSEIVVFCDANGIYDRGALQQLTAVFKDPDVGYVTGKMIYVNSEGNVIGDGCSAYMKYENILRELESKVSSVVGVDGGVDAIRREIYQPMRSDQLPDFVLPLKVIRQGYRVVYQSTALLKEKSLSNSQSEFSMRARVSLRAFWAMWDMKELFNPVAYRLFSVQLFSHKLLRYFAFAPIILVFLASLALIGEGGIYLLALVVQLVLYVVAWNGYKNQDSNNRLVALVYYFFLINAAAAYAFFNFLQGKKIALWKPRLG</sequence>
<keyword evidence="3 6" id="KW-0808">Transferase</keyword>
<feature type="transmembrane region" description="Helical" evidence="4">
    <location>
        <begin position="349"/>
        <end position="368"/>
    </location>
</feature>
<dbReference type="Pfam" id="PF00535">
    <property type="entry name" value="Glycos_transf_2"/>
    <property type="match status" value="1"/>
</dbReference>
<dbReference type="Proteomes" id="UP000193450">
    <property type="component" value="Chromosome"/>
</dbReference>
<evidence type="ECO:0000313" key="6">
    <source>
        <dbReference type="EMBL" id="ARN74512.1"/>
    </source>
</evidence>
<feature type="transmembrane region" description="Helical" evidence="4">
    <location>
        <begin position="318"/>
        <end position="337"/>
    </location>
</feature>
<dbReference type="InterPro" id="IPR001173">
    <property type="entry name" value="Glyco_trans_2-like"/>
</dbReference>
<evidence type="ECO:0000256" key="2">
    <source>
        <dbReference type="ARBA" id="ARBA00022676"/>
    </source>
</evidence>
<accession>A0A1X9NDN3</accession>
<dbReference type="Gene3D" id="3.90.550.10">
    <property type="entry name" value="Spore Coat Polysaccharide Biosynthesis Protein SpsA, Chain A"/>
    <property type="match status" value="1"/>
</dbReference>
<feature type="transmembrane region" description="Helical" evidence="4">
    <location>
        <begin position="293"/>
        <end position="312"/>
    </location>
</feature>
<evidence type="ECO:0000256" key="3">
    <source>
        <dbReference type="ARBA" id="ARBA00022679"/>
    </source>
</evidence>
<evidence type="ECO:0000256" key="1">
    <source>
        <dbReference type="ARBA" id="ARBA00006739"/>
    </source>
</evidence>
<organism evidence="6 7">
    <name type="scientific">Oceanicoccus sagamiensis</name>
    <dbReference type="NCBI Taxonomy" id="716816"/>
    <lineage>
        <taxon>Bacteria</taxon>
        <taxon>Pseudomonadati</taxon>
        <taxon>Pseudomonadota</taxon>
        <taxon>Gammaproteobacteria</taxon>
        <taxon>Cellvibrionales</taxon>
        <taxon>Spongiibacteraceae</taxon>
        <taxon>Oceanicoccus</taxon>
    </lineage>
</organism>
<feature type="domain" description="Glycosyltransferase 2-like" evidence="5">
    <location>
        <begin position="46"/>
        <end position="175"/>
    </location>
</feature>
<dbReference type="OrthoDB" id="9766971at2"/>
<protein>
    <submittedName>
        <fullName evidence="6">Glycosyl transferase</fullName>
    </submittedName>
</protein>
<reference evidence="6 7" key="1">
    <citation type="submission" date="2016-11" db="EMBL/GenBank/DDBJ databases">
        <title>Trade-off between light-utilization and light-protection in marine flavobacteria.</title>
        <authorList>
            <person name="Kumagai Y."/>
        </authorList>
    </citation>
    <scope>NUCLEOTIDE SEQUENCE [LARGE SCALE GENOMIC DNA]</scope>
    <source>
        <strain evidence="6 7">NBRC 107125</strain>
    </source>
</reference>
<keyword evidence="4" id="KW-0812">Transmembrane</keyword>
<feature type="transmembrane region" description="Helical" evidence="4">
    <location>
        <begin position="6"/>
        <end position="26"/>
    </location>
</feature>
<dbReference type="PANTHER" id="PTHR43630">
    <property type="entry name" value="POLY-BETA-1,6-N-ACETYL-D-GLUCOSAMINE SYNTHASE"/>
    <property type="match status" value="1"/>
</dbReference>
<dbReference type="CDD" id="cd06439">
    <property type="entry name" value="CESA_like_1"/>
    <property type="match status" value="1"/>
</dbReference>
<dbReference type="InterPro" id="IPR029044">
    <property type="entry name" value="Nucleotide-diphossugar_trans"/>
</dbReference>
<keyword evidence="7" id="KW-1185">Reference proteome</keyword>
<dbReference type="PANTHER" id="PTHR43630:SF1">
    <property type="entry name" value="POLY-BETA-1,6-N-ACETYL-D-GLUCOSAMINE SYNTHASE"/>
    <property type="match status" value="1"/>
</dbReference>
<evidence type="ECO:0000259" key="5">
    <source>
        <dbReference type="Pfam" id="PF00535"/>
    </source>
</evidence>
<comment type="similarity">
    <text evidence="1">Belongs to the glycosyltransferase 2 family.</text>
</comment>
<proteinExistence type="inferred from homology"/>
<keyword evidence="4" id="KW-1133">Transmembrane helix</keyword>
<dbReference type="STRING" id="716816.BST96_10510"/>
<evidence type="ECO:0000313" key="7">
    <source>
        <dbReference type="Proteomes" id="UP000193450"/>
    </source>
</evidence>
<keyword evidence="2" id="KW-0328">Glycosyltransferase</keyword>
<name>A0A1X9NDN3_9GAMM</name>